<reference evidence="7" key="1">
    <citation type="submission" date="2021-06" db="EMBL/GenBank/DDBJ databases">
        <authorList>
            <person name="Huq M.A."/>
        </authorList>
    </citation>
    <scope>NUCLEOTIDE SEQUENCE</scope>
    <source>
        <strain evidence="7">MAH-26</strain>
    </source>
</reference>
<dbReference type="SMART" id="SM00560">
    <property type="entry name" value="LamGL"/>
    <property type="match status" value="2"/>
</dbReference>
<gene>
    <name evidence="7" type="ORF">KTO63_02395</name>
</gene>
<evidence type="ECO:0000313" key="7">
    <source>
        <dbReference type="EMBL" id="MBV4355981.1"/>
    </source>
</evidence>
<dbReference type="CDD" id="cd00063">
    <property type="entry name" value="FN3"/>
    <property type="match status" value="2"/>
</dbReference>
<feature type="domain" description="Fibronectin type-III" evidence="6">
    <location>
        <begin position="474"/>
        <end position="570"/>
    </location>
</feature>
<dbReference type="PROSITE" id="PS50853">
    <property type="entry name" value="FN3"/>
    <property type="match status" value="3"/>
</dbReference>
<evidence type="ECO:0000256" key="4">
    <source>
        <dbReference type="ARBA" id="ARBA00023180"/>
    </source>
</evidence>
<evidence type="ECO:0000259" key="6">
    <source>
        <dbReference type="PROSITE" id="PS50853"/>
    </source>
</evidence>
<dbReference type="NCBIfam" id="TIGR04131">
    <property type="entry name" value="Bac_Flav_CTERM"/>
    <property type="match status" value="1"/>
</dbReference>
<name>A0A9E2W731_9BACT</name>
<evidence type="ECO:0000313" key="8">
    <source>
        <dbReference type="Proteomes" id="UP000812270"/>
    </source>
</evidence>
<dbReference type="Pfam" id="PF13385">
    <property type="entry name" value="Laminin_G_3"/>
    <property type="match status" value="2"/>
</dbReference>
<keyword evidence="8" id="KW-1185">Reference proteome</keyword>
<dbReference type="InterPro" id="IPR052063">
    <property type="entry name" value="Polysaccharide_Lyase_1"/>
</dbReference>
<dbReference type="SMART" id="SM00060">
    <property type="entry name" value="FN3"/>
    <property type="match status" value="4"/>
</dbReference>
<protein>
    <submittedName>
        <fullName evidence="7">Gliding motility-associated C-terminal domain-containing protein</fullName>
    </submittedName>
</protein>
<evidence type="ECO:0000256" key="5">
    <source>
        <dbReference type="SAM" id="SignalP"/>
    </source>
</evidence>
<sequence>MKKKIAVFKLTSMFGICCLLLLTAGSLQAQTLAFPGAEGFGRFATGARGVANPEVYIVTNLNDKGTGSFRDAVSKPGRIVVFAVGGIVTLASDVVVSPNVTIAGQTATGNGIVFFNKRVTFSGASNTISRFIRVRLGATNNAGNDASGLANGANMIFDHMSISWGMDENFSINWDSKGSAPDNITIQNCIIGQGLFRENHSAGGLIQTPDGGRVSLLKNLYISNKTRNPKVKGVNEFVNNVVYNYGNGGRLADDFTYPWAADAYIMGGSSGTSEVNIINNYFVGGPLTPISKTTPFSRGTGTFNVFGSGNFFDNNQNGVLDGALVPFDETGYPGITGDAFKAQAFPYPQANPTMNAADAYQHVIDSVGSCYPRRDQVDELMIDEVKSKGTKGMYVYRETDLPLANGGLGNVYSGPAPLDTDADGMPDAWEDANGLNKNNKADAVTYSTTYPQYLNIEVYINSLLNTVPPALIKAPSSVTLTATSAELPAPNSAVVVKWTDNEGSEDYFILERSTDGVNYTDVNHPAANSTTYTDNSGLVPNTTYYYRIKAVVGADASGYSVPVSVTTPPIPSAPTLAATPTPANGFQYAEISGGKLTLKWTGSSNTVTYQVYFGTDPAALVKKADVAYVAAPSYDITGLTENTTYYWRIDAINAKGSAVGNVWSFRTTKAIPAGLVGFWSFDETGDDLKVIDSSQYKNDGILGLDADDASIRIPGKKNKALDFSTANTNMYVVSVPHQDQLFLDKGSFSMSFWMKADPSNLPQDNNTSAYLFCKGSITKNTTTGATGKRFDIEFKNKQLRFAIDDDNDANGGGKDELQADGTGLFTNEWVHVVVIRDTAAKKLRAYQNGALIKEVAIAKALSGIGETSSLIIGNIGELEFLATTNKPAPYKGKLDELKIYNYALSYAEIVTLYYGSALAQKPFDPSANNTTVEGFTDTLKLTWSGGVNTNKYQFYFGTDASKLTKVSDSININSALYNVTKMQAQTKYYWRVDAVGPLGVTTGDVWNFTTGFEQGLVAHYALDATSGVIAFDSTKAANHGTVSDVANPTWTNGKFKGGLGLSTPSATGAIVVPDAPQIRFDENAFTVSMWVNIPSNTYTSSNSKDCYLLQKGTFEANTGKWYGLQLKDGKLTWAIDDGITKTNIDITVTSGATNLFTGKWVHIVAIRDIKNKLLKVYINGALAGSKAYTTLSIGKSDNLLIGNSTEMKPFRDSLDDIRMYNYALSDIAIQKLYNGQELLKKVSNPTPANGSAGAGPEKVNFTWTDVTGSATGFNMYVGTSPDSLKAKSTNKTATTLSIDSLKPNTTYYWKVDAMDQDGTVKGDVWSFTTGKDTTAPTVVTKNDTIRLSATGAATIVVADINNGTSDVYGIDSLILNKTSFSCANIGNNTVRLTAVDKNGNRASKTAVVVVIGNKPAKPVITPANVTICLGDKTTLTAAAVDSAVSYQWLYNGAAINGAKALAYTTAMQGQYNILAISGQSCLSDTSAAAVVKINGDTALTVSADTTISRGAKAILHAFGSGDIKWSPSMSVSNISGNNTDAAPTSTTTYVATLTNSQGCKASKSIIVKVEESALTEYNKLLSPDGDGVNDKLVIKNLSGYPNNRIQIFDRSGKLVYEKVGYNNDWDGRYNGRILTNGTYFFVLTVNNEVKIKGSVTIIH</sequence>
<dbReference type="EMBL" id="JAHSPG010000001">
    <property type="protein sequence ID" value="MBV4355981.1"/>
    <property type="molecule type" value="Genomic_DNA"/>
</dbReference>
<keyword evidence="4" id="KW-0325">Glycoprotein</keyword>
<evidence type="ECO:0000256" key="3">
    <source>
        <dbReference type="ARBA" id="ARBA00023157"/>
    </source>
</evidence>
<feature type="chain" id="PRO_5038429575" evidence="5">
    <location>
        <begin position="30"/>
        <end position="1659"/>
    </location>
</feature>
<keyword evidence="2 5" id="KW-0732">Signal</keyword>
<dbReference type="Pfam" id="PF13585">
    <property type="entry name" value="CHU_C"/>
    <property type="match status" value="1"/>
</dbReference>
<proteinExistence type="predicted"/>
<comment type="caution">
    <text evidence="7">The sequence shown here is derived from an EMBL/GenBank/DDBJ whole genome shotgun (WGS) entry which is preliminary data.</text>
</comment>
<feature type="domain" description="Fibronectin type-III" evidence="6">
    <location>
        <begin position="1241"/>
        <end position="1337"/>
    </location>
</feature>
<keyword evidence="1" id="KW-0479">Metal-binding</keyword>
<dbReference type="Proteomes" id="UP000812270">
    <property type="component" value="Unassembled WGS sequence"/>
</dbReference>
<dbReference type="GO" id="GO:0046872">
    <property type="term" value="F:metal ion binding"/>
    <property type="evidence" value="ECO:0007669"/>
    <property type="project" value="UniProtKB-KW"/>
</dbReference>
<accession>A0A9E2W731</accession>
<evidence type="ECO:0000256" key="2">
    <source>
        <dbReference type="ARBA" id="ARBA00022729"/>
    </source>
</evidence>
<feature type="domain" description="Fibronectin type-III" evidence="6">
    <location>
        <begin position="582"/>
        <end position="671"/>
    </location>
</feature>
<feature type="signal peptide" evidence="5">
    <location>
        <begin position="1"/>
        <end position="29"/>
    </location>
</feature>
<dbReference type="RefSeq" id="WP_217789524.1">
    <property type="nucleotide sequence ID" value="NZ_JAHSPG010000001.1"/>
</dbReference>
<dbReference type="PANTHER" id="PTHR42970">
    <property type="entry name" value="PECTATE LYASE C-RELATED"/>
    <property type="match status" value="1"/>
</dbReference>
<dbReference type="InterPro" id="IPR003961">
    <property type="entry name" value="FN3_dom"/>
</dbReference>
<organism evidence="7 8">
    <name type="scientific">Pinibacter aurantiacus</name>
    <dbReference type="NCBI Taxonomy" id="2851599"/>
    <lineage>
        <taxon>Bacteria</taxon>
        <taxon>Pseudomonadati</taxon>
        <taxon>Bacteroidota</taxon>
        <taxon>Chitinophagia</taxon>
        <taxon>Chitinophagales</taxon>
        <taxon>Chitinophagaceae</taxon>
        <taxon>Pinibacter</taxon>
    </lineage>
</organism>
<evidence type="ECO:0000256" key="1">
    <source>
        <dbReference type="ARBA" id="ARBA00022723"/>
    </source>
</evidence>
<keyword evidence="3" id="KW-1015">Disulfide bond</keyword>
<dbReference type="InterPro" id="IPR006558">
    <property type="entry name" value="LamG-like"/>
</dbReference>
<dbReference type="InterPro" id="IPR026341">
    <property type="entry name" value="T9SS_type_B"/>
</dbReference>
<dbReference type="PANTHER" id="PTHR42970:SF1">
    <property type="entry name" value="PECTATE LYASE C-RELATED"/>
    <property type="match status" value="1"/>
</dbReference>